<keyword evidence="1" id="KW-0732">Signal</keyword>
<dbReference type="Proteomes" id="UP000092154">
    <property type="component" value="Unassembled WGS sequence"/>
</dbReference>
<dbReference type="EMBL" id="KV448595">
    <property type="protein sequence ID" value="OAX34567.1"/>
    <property type="molecule type" value="Genomic_DNA"/>
</dbReference>
<dbReference type="AlphaFoldDB" id="A0A1B7MPQ9"/>
<evidence type="ECO:0000313" key="3">
    <source>
        <dbReference type="Proteomes" id="UP000092154"/>
    </source>
</evidence>
<reference evidence="2 3" key="1">
    <citation type="submission" date="2016-06" db="EMBL/GenBank/DDBJ databases">
        <title>Comparative genomics of the ectomycorrhizal sister species Rhizopogon vinicolor and Rhizopogon vesiculosus (Basidiomycota: Boletales) reveals a divergence of the mating type B locus.</title>
        <authorList>
            <consortium name="DOE Joint Genome Institute"/>
            <person name="Mujic A.B."/>
            <person name="Kuo A."/>
            <person name="Tritt A."/>
            <person name="Lipzen A."/>
            <person name="Chen C."/>
            <person name="Johnson J."/>
            <person name="Sharma A."/>
            <person name="Barry K."/>
            <person name="Grigoriev I.V."/>
            <person name="Spatafora J.W."/>
        </authorList>
    </citation>
    <scope>NUCLEOTIDE SEQUENCE [LARGE SCALE GENOMIC DNA]</scope>
    <source>
        <strain evidence="2 3">AM-OR11-026</strain>
    </source>
</reference>
<evidence type="ECO:0000313" key="2">
    <source>
        <dbReference type="EMBL" id="OAX34567.1"/>
    </source>
</evidence>
<organism evidence="2 3">
    <name type="scientific">Rhizopogon vinicolor AM-OR11-026</name>
    <dbReference type="NCBI Taxonomy" id="1314800"/>
    <lineage>
        <taxon>Eukaryota</taxon>
        <taxon>Fungi</taxon>
        <taxon>Dikarya</taxon>
        <taxon>Basidiomycota</taxon>
        <taxon>Agaricomycotina</taxon>
        <taxon>Agaricomycetes</taxon>
        <taxon>Agaricomycetidae</taxon>
        <taxon>Boletales</taxon>
        <taxon>Suillineae</taxon>
        <taxon>Rhizopogonaceae</taxon>
        <taxon>Rhizopogon</taxon>
    </lineage>
</organism>
<evidence type="ECO:0000256" key="1">
    <source>
        <dbReference type="SAM" id="SignalP"/>
    </source>
</evidence>
<keyword evidence="3" id="KW-1185">Reference proteome</keyword>
<sequence length="57" mass="6400">MSQTISAAALRCFLVATMLVWMLPSSWTCPLTGQLQLKLKISHRCPVPLRSWLMGIL</sequence>
<accession>A0A1B7MPQ9</accession>
<dbReference type="InParanoid" id="A0A1B7MPQ9"/>
<protein>
    <submittedName>
        <fullName evidence="2">Uncharacterized protein</fullName>
    </submittedName>
</protein>
<gene>
    <name evidence="2" type="ORF">K503DRAFT_435038</name>
</gene>
<name>A0A1B7MPQ9_9AGAM</name>
<feature type="signal peptide" evidence="1">
    <location>
        <begin position="1"/>
        <end position="28"/>
    </location>
</feature>
<proteinExistence type="predicted"/>
<feature type="chain" id="PRO_5008597444" evidence="1">
    <location>
        <begin position="29"/>
        <end position="57"/>
    </location>
</feature>